<dbReference type="Pfam" id="PF12586">
    <property type="entry name" value="DUF3760"/>
    <property type="match status" value="1"/>
</dbReference>
<evidence type="ECO:0000313" key="2">
    <source>
        <dbReference type="Proteomes" id="UP000094065"/>
    </source>
</evidence>
<proteinExistence type="predicted"/>
<protein>
    <submittedName>
        <fullName evidence="1">Uncharacterized protein</fullName>
    </submittedName>
</protein>
<accession>A0A1E3HM41</accession>
<dbReference type="GeneID" id="30155908"/>
<keyword evidence="2" id="KW-1185">Reference proteome</keyword>
<dbReference type="InterPro" id="IPR022235">
    <property type="entry name" value="DUF3760"/>
</dbReference>
<sequence>MAPKKPQPPALPTFSITTLAPLFPVHYLIFRELLHLAPTKYMLLSKAHNSHAVDLFSRPLLIDRALEERFYQTTHKAQCLAFLLPLHYARSIRFDDLRTWVGFSLDFGRVYIEQRRRRMLGGNFASQHHPIRLFHHVRKIEISLLPYVSIASITEELAREKKYPKKDKGYTLAMDQEIGMDFEELVIHVDRPFTRNENLRLYSFGQFLSNEAFTRQKRTTICVHLPAKDGPSLADLRSRLPLILSRNIDYPYNRVVIYPTDPAEPFLFDEATEIVAKYLEGRVRLRGAGSGSETTSRKRRVEIHVPQATALRDAAFRWLEKELPGDKHDVDQKEMEKVFKFVELDPALTAGGGHLRIC</sequence>
<dbReference type="OrthoDB" id="2567230at2759"/>
<name>A0A1E3HM41_9TREE</name>
<dbReference type="EMBL" id="AWGJ01000007">
    <property type="protein sequence ID" value="ODN77419.1"/>
    <property type="molecule type" value="Genomic_DNA"/>
</dbReference>
<evidence type="ECO:0000313" key="1">
    <source>
        <dbReference type="EMBL" id="ODN77419.1"/>
    </source>
</evidence>
<reference evidence="1 2" key="1">
    <citation type="submission" date="2016-06" db="EMBL/GenBank/DDBJ databases">
        <title>Evolution of pathogenesis and genome organization in the Tremellales.</title>
        <authorList>
            <person name="Cuomo C."/>
            <person name="Litvintseva A."/>
            <person name="Heitman J."/>
            <person name="Chen Y."/>
            <person name="Sun S."/>
            <person name="Springer D."/>
            <person name="Dromer F."/>
            <person name="Young S."/>
            <person name="Zeng Q."/>
            <person name="Chapman S."/>
            <person name="Gujja S."/>
            <person name="Saif S."/>
            <person name="Birren B."/>
        </authorList>
    </citation>
    <scope>NUCLEOTIDE SEQUENCE [LARGE SCALE GENOMIC DNA]</scope>
    <source>
        <strain evidence="1 2">CBS 6039</strain>
    </source>
</reference>
<organism evidence="1 2">
    <name type="scientific">Cryptococcus amylolentus CBS 6039</name>
    <dbReference type="NCBI Taxonomy" id="1295533"/>
    <lineage>
        <taxon>Eukaryota</taxon>
        <taxon>Fungi</taxon>
        <taxon>Dikarya</taxon>
        <taxon>Basidiomycota</taxon>
        <taxon>Agaricomycotina</taxon>
        <taxon>Tremellomycetes</taxon>
        <taxon>Tremellales</taxon>
        <taxon>Cryptococcaceae</taxon>
        <taxon>Cryptococcus</taxon>
    </lineage>
</organism>
<dbReference type="RefSeq" id="XP_018992655.1">
    <property type="nucleotide sequence ID" value="XM_019138712.1"/>
</dbReference>
<dbReference type="Proteomes" id="UP000094065">
    <property type="component" value="Unassembled WGS sequence"/>
</dbReference>
<dbReference type="AlphaFoldDB" id="A0A1E3HM41"/>
<comment type="caution">
    <text evidence="1">The sequence shown here is derived from an EMBL/GenBank/DDBJ whole genome shotgun (WGS) entry which is preliminary data.</text>
</comment>
<gene>
    <name evidence="1" type="ORF">L202_04599</name>
</gene>